<dbReference type="PANTHER" id="PTHR31690">
    <property type="entry name" value="FUCOSE MUTAROTASE"/>
    <property type="match status" value="1"/>
</dbReference>
<sequence length="144" mass="15508">MLKGIDPLIGPDLLRALAAMGHGDEIAIVDANFPAASVARESVLGHPLRIDCDAVRAVRAVLSLLPLDTFEPDPALTMQVVGRPEEIPEVVREAAPLFEAEGVATAALERFAFYARAKRSFAVLATAETRIYANFILRKGVVFP</sequence>
<dbReference type="SUPFAM" id="SSF102546">
    <property type="entry name" value="RbsD-like"/>
    <property type="match status" value="1"/>
</dbReference>
<comment type="catalytic activity">
    <reaction evidence="1">
        <text>beta-D-ribopyranose = beta-D-ribofuranose</text>
        <dbReference type="Rhea" id="RHEA:25432"/>
        <dbReference type="ChEBI" id="CHEBI:27476"/>
        <dbReference type="ChEBI" id="CHEBI:47002"/>
        <dbReference type="EC" id="5.4.99.62"/>
    </reaction>
</comment>
<proteinExistence type="predicted"/>
<dbReference type="InterPro" id="IPR023750">
    <property type="entry name" value="RbsD-like_sf"/>
</dbReference>
<dbReference type="Proteomes" id="UP000319255">
    <property type="component" value="Unassembled WGS sequence"/>
</dbReference>
<dbReference type="InterPro" id="IPR050443">
    <property type="entry name" value="RbsD/FucU_mutarotase"/>
</dbReference>
<accession>A0A501WMC0</accession>
<evidence type="ECO:0000313" key="5">
    <source>
        <dbReference type="Proteomes" id="UP000319255"/>
    </source>
</evidence>
<dbReference type="RefSeq" id="WP_140453974.1">
    <property type="nucleotide sequence ID" value="NZ_VFRP01000008.1"/>
</dbReference>
<dbReference type="GO" id="GO:0006004">
    <property type="term" value="P:fucose metabolic process"/>
    <property type="evidence" value="ECO:0007669"/>
    <property type="project" value="TreeGrafter"/>
</dbReference>
<comment type="caution">
    <text evidence="4">The sequence shown here is derived from an EMBL/GenBank/DDBJ whole genome shotgun (WGS) entry which is preliminary data.</text>
</comment>
<gene>
    <name evidence="4" type="ORF">FJM51_09840</name>
</gene>
<keyword evidence="2" id="KW-0413">Isomerase</keyword>
<dbReference type="GO" id="GO:0036373">
    <property type="term" value="F:L-fucose mutarotase activity"/>
    <property type="evidence" value="ECO:0007669"/>
    <property type="project" value="UniProtKB-EC"/>
</dbReference>
<comment type="catalytic activity">
    <reaction evidence="3">
        <text>alpha-L-fucose = beta-L-fucose</text>
        <dbReference type="Rhea" id="RHEA:25580"/>
        <dbReference type="ChEBI" id="CHEBI:42548"/>
        <dbReference type="ChEBI" id="CHEBI:42589"/>
        <dbReference type="EC" id="5.1.3.29"/>
    </reaction>
</comment>
<dbReference type="Pfam" id="PF05025">
    <property type="entry name" value="RbsD_FucU"/>
    <property type="match status" value="1"/>
</dbReference>
<name>A0A501WMC0_9RHOB</name>
<evidence type="ECO:0000313" key="4">
    <source>
        <dbReference type="EMBL" id="TPE50943.1"/>
    </source>
</evidence>
<dbReference type="AlphaFoldDB" id="A0A501WMC0"/>
<dbReference type="PANTHER" id="PTHR31690:SF4">
    <property type="entry name" value="FUCOSE MUTAROTASE"/>
    <property type="match status" value="1"/>
</dbReference>
<dbReference type="GO" id="GO:0042806">
    <property type="term" value="F:fucose binding"/>
    <property type="evidence" value="ECO:0007669"/>
    <property type="project" value="TreeGrafter"/>
</dbReference>
<dbReference type="Gene3D" id="3.40.1650.10">
    <property type="entry name" value="RbsD-like domain"/>
    <property type="match status" value="1"/>
</dbReference>
<organism evidence="4 5">
    <name type="scientific">Amaricoccus solimangrovi</name>
    <dbReference type="NCBI Taxonomy" id="2589815"/>
    <lineage>
        <taxon>Bacteria</taxon>
        <taxon>Pseudomonadati</taxon>
        <taxon>Pseudomonadota</taxon>
        <taxon>Alphaproteobacteria</taxon>
        <taxon>Rhodobacterales</taxon>
        <taxon>Paracoccaceae</taxon>
        <taxon>Amaricoccus</taxon>
    </lineage>
</organism>
<evidence type="ECO:0000256" key="1">
    <source>
        <dbReference type="ARBA" id="ARBA00000223"/>
    </source>
</evidence>
<protein>
    <submittedName>
        <fullName evidence="4">Ribose ABC transporter</fullName>
    </submittedName>
</protein>
<dbReference type="OrthoDB" id="7947972at2"/>
<dbReference type="EMBL" id="VFRP01000008">
    <property type="protein sequence ID" value="TPE50943.1"/>
    <property type="molecule type" value="Genomic_DNA"/>
</dbReference>
<keyword evidence="5" id="KW-1185">Reference proteome</keyword>
<evidence type="ECO:0000256" key="2">
    <source>
        <dbReference type="ARBA" id="ARBA00023235"/>
    </source>
</evidence>
<reference evidence="4 5" key="1">
    <citation type="submission" date="2019-06" db="EMBL/GenBank/DDBJ databases">
        <title>A novel bacterium of genus Amaricoccus, isolated from marine sediment.</title>
        <authorList>
            <person name="Huang H."/>
            <person name="Mo K."/>
            <person name="Hu Y."/>
        </authorList>
    </citation>
    <scope>NUCLEOTIDE SEQUENCE [LARGE SCALE GENOMIC DNA]</scope>
    <source>
        <strain evidence="4 5">HB172011</strain>
    </source>
</reference>
<evidence type="ECO:0000256" key="3">
    <source>
        <dbReference type="ARBA" id="ARBA00036324"/>
    </source>
</evidence>
<dbReference type="InterPro" id="IPR007721">
    <property type="entry name" value="RbsD_FucU"/>
</dbReference>
<dbReference type="GO" id="GO:0062193">
    <property type="term" value="F:D-ribose pyranase activity"/>
    <property type="evidence" value="ECO:0007669"/>
    <property type="project" value="UniProtKB-EC"/>
</dbReference>